<dbReference type="AlphaFoldDB" id="A0A316UTR9"/>
<proteinExistence type="predicted"/>
<dbReference type="EMBL" id="KZ819665">
    <property type="protein sequence ID" value="PWN28687.1"/>
    <property type="molecule type" value="Genomic_DNA"/>
</dbReference>
<feature type="transmembrane region" description="Helical" evidence="1">
    <location>
        <begin position="141"/>
        <end position="163"/>
    </location>
</feature>
<accession>A0A316UTR9</accession>
<name>A0A316UTR9_9BASI</name>
<evidence type="ECO:0000256" key="1">
    <source>
        <dbReference type="SAM" id="Phobius"/>
    </source>
</evidence>
<dbReference type="Proteomes" id="UP000245884">
    <property type="component" value="Unassembled WGS sequence"/>
</dbReference>
<keyword evidence="3" id="KW-1185">Reference proteome</keyword>
<dbReference type="STRING" id="1569628.A0A316UTR9"/>
<dbReference type="OrthoDB" id="4838853at2759"/>
<reference evidence="2 3" key="1">
    <citation type="journal article" date="2018" name="Mol. Biol. Evol.">
        <title>Broad Genomic Sampling Reveals a Smut Pathogenic Ancestry of the Fungal Clade Ustilaginomycotina.</title>
        <authorList>
            <person name="Kijpornyongpan T."/>
            <person name="Mondo S.J."/>
            <person name="Barry K."/>
            <person name="Sandor L."/>
            <person name="Lee J."/>
            <person name="Lipzen A."/>
            <person name="Pangilinan J."/>
            <person name="LaButti K."/>
            <person name="Hainaut M."/>
            <person name="Henrissat B."/>
            <person name="Grigoriev I.V."/>
            <person name="Spatafora J.W."/>
            <person name="Aime M.C."/>
        </authorList>
    </citation>
    <scope>NUCLEOTIDE SEQUENCE [LARGE SCALE GENOMIC DNA]</scope>
    <source>
        <strain evidence="2 3">MCA 5214</strain>
    </source>
</reference>
<evidence type="ECO:0000313" key="3">
    <source>
        <dbReference type="Proteomes" id="UP000245884"/>
    </source>
</evidence>
<feature type="transmembrane region" description="Helical" evidence="1">
    <location>
        <begin position="169"/>
        <end position="188"/>
    </location>
</feature>
<dbReference type="PANTHER" id="PTHR42024:SF1">
    <property type="entry name" value="AMINO ACID PERMEASE_ SLC12A DOMAIN-CONTAINING PROTEIN"/>
    <property type="match status" value="1"/>
</dbReference>
<evidence type="ECO:0000313" key="2">
    <source>
        <dbReference type="EMBL" id="PWN28687.1"/>
    </source>
</evidence>
<organism evidence="2 3">
    <name type="scientific">Jaminaea rosea</name>
    <dbReference type="NCBI Taxonomy" id="1569628"/>
    <lineage>
        <taxon>Eukaryota</taxon>
        <taxon>Fungi</taxon>
        <taxon>Dikarya</taxon>
        <taxon>Basidiomycota</taxon>
        <taxon>Ustilaginomycotina</taxon>
        <taxon>Exobasidiomycetes</taxon>
        <taxon>Microstromatales</taxon>
        <taxon>Microstromatales incertae sedis</taxon>
        <taxon>Jaminaea</taxon>
    </lineage>
</organism>
<sequence length="320" mass="35635">MSSSPPVGPTTSPASDETVVENIQSKEVSRPSAPPSLGYSVREHRTGLIISLLLLVILNACAPVLVYYLVKHYGNVTTERLYGVTTAVLANSPLTWPWRAYRLLRRGGERSPVPESQAGAKSVQRPNAKWWQKFDIFQWQFLFGIYFVTIFFVIACVLGYFPLLALGPSLLVAEVGLQLVVTSFFTVFKVPLPFRFSSVAKGEPWRPATYFLWEDLTAVDGGGGAEFRRRLDERYRASPPFRAMLRDLGFLIGFGGMALLGMECGLVFSGASDDVVYGTTFAIAVIWAGVGAFVGITYTRWAMRREARWWRPVTQEKALD</sequence>
<gene>
    <name evidence="2" type="ORF">BDZ90DRAFT_259713</name>
</gene>
<dbReference type="PANTHER" id="PTHR42024">
    <property type="entry name" value="AMINO ACID PERMEASE_ SLC12A DOMAIN-CONTAINING PROTEIN"/>
    <property type="match status" value="1"/>
</dbReference>
<dbReference type="GeneID" id="37030010"/>
<keyword evidence="1" id="KW-1133">Transmembrane helix</keyword>
<keyword evidence="1" id="KW-0812">Transmembrane</keyword>
<feature type="transmembrane region" description="Helical" evidence="1">
    <location>
        <begin position="48"/>
        <end position="70"/>
    </location>
</feature>
<dbReference type="RefSeq" id="XP_025363299.1">
    <property type="nucleotide sequence ID" value="XM_025508187.1"/>
</dbReference>
<keyword evidence="1" id="KW-0472">Membrane</keyword>
<protein>
    <submittedName>
        <fullName evidence="2">Uncharacterized protein</fullName>
    </submittedName>
</protein>
<feature type="transmembrane region" description="Helical" evidence="1">
    <location>
        <begin position="275"/>
        <end position="298"/>
    </location>
</feature>
<feature type="transmembrane region" description="Helical" evidence="1">
    <location>
        <begin position="248"/>
        <end position="269"/>
    </location>
</feature>